<protein>
    <submittedName>
        <fullName evidence="1">Uncharacterized protein</fullName>
    </submittedName>
</protein>
<keyword evidence="2" id="KW-1185">Reference proteome</keyword>
<sequence length="358" mass="41796">MAETDDGPIISSEMDSLAEATKQSALEDAVPYEDFWGFLEDVQWMDEPVPTARPFRFLDLPKDVRLCVYEKLPTTTRHIPLPMTRRETRQTAMFVCVVKTMPLAILASCRLVNEEASAILKGRLNQLCSRIPQMTVNYAMICRNVGIAATLNESFDFRERLWHTLKCARFLLSKALSEPENKRYVKCYGTDSTTQTRFEFYTGYDRIRWIGDRLLWKFVAHIERRNALHTGESDDCLIHIAVEGLEYNWTCLARNHCADLDGSDEAYLEHLFVDPITRAFTSVDRRNMIKCIPKYDEFEDTETQLRRIPRSVVDDFCRRVIETGLPQYPLGSWRDMKFTPVMSHETWRNEWKEGVQYN</sequence>
<proteinExistence type="predicted"/>
<dbReference type="EMBL" id="KZ805335">
    <property type="protein sequence ID" value="PVI03131.1"/>
    <property type="molecule type" value="Genomic_DNA"/>
</dbReference>
<organism evidence="1 2">
    <name type="scientific">Periconia macrospinosa</name>
    <dbReference type="NCBI Taxonomy" id="97972"/>
    <lineage>
        <taxon>Eukaryota</taxon>
        <taxon>Fungi</taxon>
        <taxon>Dikarya</taxon>
        <taxon>Ascomycota</taxon>
        <taxon>Pezizomycotina</taxon>
        <taxon>Dothideomycetes</taxon>
        <taxon>Pleosporomycetidae</taxon>
        <taxon>Pleosporales</taxon>
        <taxon>Massarineae</taxon>
        <taxon>Periconiaceae</taxon>
        <taxon>Periconia</taxon>
    </lineage>
</organism>
<evidence type="ECO:0000313" key="1">
    <source>
        <dbReference type="EMBL" id="PVI03131.1"/>
    </source>
</evidence>
<evidence type="ECO:0000313" key="2">
    <source>
        <dbReference type="Proteomes" id="UP000244855"/>
    </source>
</evidence>
<dbReference type="Proteomes" id="UP000244855">
    <property type="component" value="Unassembled WGS sequence"/>
</dbReference>
<reference evidence="1 2" key="1">
    <citation type="journal article" date="2018" name="Sci. Rep.">
        <title>Comparative genomics provides insights into the lifestyle and reveals functional heterogeneity of dark septate endophytic fungi.</title>
        <authorList>
            <person name="Knapp D.G."/>
            <person name="Nemeth J.B."/>
            <person name="Barry K."/>
            <person name="Hainaut M."/>
            <person name="Henrissat B."/>
            <person name="Johnson J."/>
            <person name="Kuo A."/>
            <person name="Lim J.H.P."/>
            <person name="Lipzen A."/>
            <person name="Nolan M."/>
            <person name="Ohm R.A."/>
            <person name="Tamas L."/>
            <person name="Grigoriev I.V."/>
            <person name="Spatafora J.W."/>
            <person name="Nagy L.G."/>
            <person name="Kovacs G.M."/>
        </authorList>
    </citation>
    <scope>NUCLEOTIDE SEQUENCE [LARGE SCALE GENOMIC DNA]</scope>
    <source>
        <strain evidence="1 2">DSE2036</strain>
    </source>
</reference>
<dbReference type="AlphaFoldDB" id="A0A2V1DY72"/>
<dbReference type="OrthoDB" id="5314997at2759"/>
<name>A0A2V1DY72_9PLEO</name>
<gene>
    <name evidence="1" type="ORF">DM02DRAFT_670082</name>
</gene>
<accession>A0A2V1DY72</accession>